<evidence type="ECO:0000256" key="2">
    <source>
        <dbReference type="ARBA" id="ARBA00022771"/>
    </source>
</evidence>
<gene>
    <name evidence="7" type="ORF">CTEN210_11650</name>
</gene>
<feature type="compositionally biased region" description="Basic residues" evidence="5">
    <location>
        <begin position="1"/>
        <end position="18"/>
    </location>
</feature>
<feature type="domain" description="MYND-type" evidence="6">
    <location>
        <begin position="348"/>
        <end position="388"/>
    </location>
</feature>
<keyword evidence="8" id="KW-1185">Reference proteome</keyword>
<keyword evidence="2 4" id="KW-0863">Zinc-finger</keyword>
<sequence length="477" mass="55394">MTKKKSSSNRKKNRKGAAGKKASTSIADRRDHHQGHEVSSYLRYLRNKKPNLTHREEWLFSMYEYAQNSNMSEVLLFKDDESLAKAKKDVESWNEADLLYCKDPRMWLFTIDNMFREDEENVLNGVFEEHARRKWLKQTKQRTEAMVKAAISSEQIHGVLIEGLVLHIAVTMLFLVHTMNATPDETPDARRYSKLMKCLANLAKETKKTSRLTGYVLCKLMGFCFVHLHNKSGPKVAFETVFRSGILEQVLLNINEPWVDSDDTEDMIRDFFIRLCCPTASMHKTFKQGSPCYNALLDILEGRLHPCKENKFIMDALFSLKNCIDLKACKPIKTNAKNKAIEMFRHTCTKCRTKDYSKEMSVCAKCKFVPYCSKECQVEDWKDHEEDCNKFQDERYKEDKKFLRNFFIKHQNLITEEVKSTMLMSGLEIIDFVVSINCCDPDDSIAPALRDPPELGFTPLVYFLDLLEEAVSENCFF</sequence>
<evidence type="ECO:0000256" key="1">
    <source>
        <dbReference type="ARBA" id="ARBA00022723"/>
    </source>
</evidence>
<proteinExistence type="predicted"/>
<dbReference type="EMBL" id="BLLK01000047">
    <property type="protein sequence ID" value="GFH55174.1"/>
    <property type="molecule type" value="Genomic_DNA"/>
</dbReference>
<dbReference type="Gene3D" id="6.10.140.2220">
    <property type="match status" value="1"/>
</dbReference>
<feature type="region of interest" description="Disordered" evidence="5">
    <location>
        <begin position="1"/>
        <end position="33"/>
    </location>
</feature>
<evidence type="ECO:0000313" key="8">
    <source>
        <dbReference type="Proteomes" id="UP001054902"/>
    </source>
</evidence>
<dbReference type="PROSITE" id="PS50865">
    <property type="entry name" value="ZF_MYND_2"/>
    <property type="match status" value="1"/>
</dbReference>
<dbReference type="Proteomes" id="UP001054902">
    <property type="component" value="Unassembled WGS sequence"/>
</dbReference>
<name>A0AAD3H9R3_9STRA</name>
<keyword evidence="3" id="KW-0862">Zinc</keyword>
<evidence type="ECO:0000259" key="6">
    <source>
        <dbReference type="PROSITE" id="PS50865"/>
    </source>
</evidence>
<dbReference type="InterPro" id="IPR002893">
    <property type="entry name" value="Znf_MYND"/>
</dbReference>
<dbReference type="Pfam" id="PF01753">
    <property type="entry name" value="zf-MYND"/>
    <property type="match status" value="1"/>
</dbReference>
<reference evidence="7 8" key="1">
    <citation type="journal article" date="2021" name="Sci. Rep.">
        <title>The genome of the diatom Chaetoceros tenuissimus carries an ancient integrated fragment of an extant virus.</title>
        <authorList>
            <person name="Hongo Y."/>
            <person name="Kimura K."/>
            <person name="Takaki Y."/>
            <person name="Yoshida Y."/>
            <person name="Baba S."/>
            <person name="Kobayashi G."/>
            <person name="Nagasaki K."/>
            <person name="Hano T."/>
            <person name="Tomaru Y."/>
        </authorList>
    </citation>
    <scope>NUCLEOTIDE SEQUENCE [LARGE SCALE GENOMIC DNA]</scope>
    <source>
        <strain evidence="7 8">NIES-3715</strain>
    </source>
</reference>
<comment type="caution">
    <text evidence="7">The sequence shown here is derived from an EMBL/GenBank/DDBJ whole genome shotgun (WGS) entry which is preliminary data.</text>
</comment>
<evidence type="ECO:0000256" key="4">
    <source>
        <dbReference type="PROSITE-ProRule" id="PRU00134"/>
    </source>
</evidence>
<keyword evidence="1" id="KW-0479">Metal-binding</keyword>
<dbReference type="AlphaFoldDB" id="A0AAD3H9R3"/>
<evidence type="ECO:0000313" key="7">
    <source>
        <dbReference type="EMBL" id="GFH55174.1"/>
    </source>
</evidence>
<evidence type="ECO:0000256" key="3">
    <source>
        <dbReference type="ARBA" id="ARBA00022833"/>
    </source>
</evidence>
<accession>A0AAD3H9R3</accession>
<protein>
    <recommendedName>
        <fullName evidence="6">MYND-type domain-containing protein</fullName>
    </recommendedName>
</protein>
<dbReference type="GO" id="GO:0008270">
    <property type="term" value="F:zinc ion binding"/>
    <property type="evidence" value="ECO:0007669"/>
    <property type="project" value="UniProtKB-KW"/>
</dbReference>
<organism evidence="7 8">
    <name type="scientific">Chaetoceros tenuissimus</name>
    <dbReference type="NCBI Taxonomy" id="426638"/>
    <lineage>
        <taxon>Eukaryota</taxon>
        <taxon>Sar</taxon>
        <taxon>Stramenopiles</taxon>
        <taxon>Ochrophyta</taxon>
        <taxon>Bacillariophyta</taxon>
        <taxon>Coscinodiscophyceae</taxon>
        <taxon>Chaetocerotophycidae</taxon>
        <taxon>Chaetocerotales</taxon>
        <taxon>Chaetocerotaceae</taxon>
        <taxon>Chaetoceros</taxon>
    </lineage>
</organism>
<dbReference type="SUPFAM" id="SSF144232">
    <property type="entry name" value="HIT/MYND zinc finger-like"/>
    <property type="match status" value="1"/>
</dbReference>
<evidence type="ECO:0000256" key="5">
    <source>
        <dbReference type="SAM" id="MobiDB-lite"/>
    </source>
</evidence>